<evidence type="ECO:0000256" key="4">
    <source>
        <dbReference type="ARBA" id="ARBA00022989"/>
    </source>
</evidence>
<dbReference type="EMBL" id="JAMKFB020000009">
    <property type="protein sequence ID" value="KAL0183838.1"/>
    <property type="molecule type" value="Genomic_DNA"/>
</dbReference>
<dbReference type="InterPro" id="IPR013783">
    <property type="entry name" value="Ig-like_fold"/>
</dbReference>
<dbReference type="InterPro" id="IPR047164">
    <property type="entry name" value="OX2G-like"/>
</dbReference>
<feature type="domain" description="Immunoglobulin V-set" evidence="9">
    <location>
        <begin position="41"/>
        <end position="119"/>
    </location>
</feature>
<comment type="caution">
    <text evidence="10">The sequence shown here is derived from an EMBL/GenBank/DDBJ whole genome shotgun (WGS) entry which is preliminary data.</text>
</comment>
<evidence type="ECO:0000256" key="2">
    <source>
        <dbReference type="ARBA" id="ARBA00022692"/>
    </source>
</evidence>
<evidence type="ECO:0000313" key="10">
    <source>
        <dbReference type="EMBL" id="KAL0183838.1"/>
    </source>
</evidence>
<keyword evidence="8" id="KW-0393">Immunoglobulin domain</keyword>
<comment type="subcellular location">
    <subcellularLocation>
        <location evidence="1">Membrane</location>
        <topology evidence="1">Single-pass membrane protein</topology>
    </subcellularLocation>
</comment>
<dbReference type="SUPFAM" id="SSF48726">
    <property type="entry name" value="Immunoglobulin"/>
    <property type="match status" value="1"/>
</dbReference>
<dbReference type="Gene3D" id="2.60.40.10">
    <property type="entry name" value="Immunoglobulins"/>
    <property type="match status" value="1"/>
</dbReference>
<evidence type="ECO:0000256" key="7">
    <source>
        <dbReference type="ARBA" id="ARBA00023180"/>
    </source>
</evidence>
<evidence type="ECO:0000313" key="11">
    <source>
        <dbReference type="Proteomes" id="UP001529510"/>
    </source>
</evidence>
<keyword evidence="4" id="KW-1133">Transmembrane helix</keyword>
<reference evidence="10 11" key="1">
    <citation type="submission" date="2024-05" db="EMBL/GenBank/DDBJ databases">
        <title>Genome sequencing and assembly of Indian major carp, Cirrhinus mrigala (Hamilton, 1822).</title>
        <authorList>
            <person name="Mohindra V."/>
            <person name="Chowdhury L.M."/>
            <person name="Lal K."/>
            <person name="Jena J.K."/>
        </authorList>
    </citation>
    <scope>NUCLEOTIDE SEQUENCE [LARGE SCALE GENOMIC DNA]</scope>
    <source>
        <strain evidence="10">CM1030</strain>
        <tissue evidence="10">Blood</tissue>
    </source>
</reference>
<dbReference type="InterPro" id="IPR013106">
    <property type="entry name" value="Ig_V-set"/>
</dbReference>
<keyword evidence="7" id="KW-0325">Glycoprotein</keyword>
<feature type="non-terminal residue" evidence="10">
    <location>
        <position position="120"/>
    </location>
</feature>
<sequence length="120" mass="13334">MSTDLCVFGNGVQTTSIGLSQAGFQLQNVWRPRCTLVKGRGESVQQIRWMDVQNQTLITYQPGEQDSVSGQQHVELAPSPRDASAITIKRVSYRDEGCYTCIFDLYPKGSREGQTCLTVT</sequence>
<keyword evidence="3" id="KW-0732">Signal</keyword>
<dbReference type="PANTHER" id="PTHR46841">
    <property type="entry name" value="OX-2 MEMBRANE GLYCOPROTEIN"/>
    <property type="match status" value="1"/>
</dbReference>
<keyword evidence="11" id="KW-1185">Reference proteome</keyword>
<evidence type="ECO:0000256" key="6">
    <source>
        <dbReference type="ARBA" id="ARBA00023157"/>
    </source>
</evidence>
<keyword evidence="2" id="KW-0812">Transmembrane</keyword>
<name>A0ABD0QCB4_CIRMR</name>
<proteinExistence type="predicted"/>
<dbReference type="Proteomes" id="UP001529510">
    <property type="component" value="Unassembled WGS sequence"/>
</dbReference>
<evidence type="ECO:0000256" key="5">
    <source>
        <dbReference type="ARBA" id="ARBA00023136"/>
    </source>
</evidence>
<keyword evidence="5" id="KW-0472">Membrane</keyword>
<dbReference type="AlphaFoldDB" id="A0ABD0QCB4"/>
<dbReference type="InterPro" id="IPR036179">
    <property type="entry name" value="Ig-like_dom_sf"/>
</dbReference>
<organism evidence="10 11">
    <name type="scientific">Cirrhinus mrigala</name>
    <name type="common">Mrigala</name>
    <dbReference type="NCBI Taxonomy" id="683832"/>
    <lineage>
        <taxon>Eukaryota</taxon>
        <taxon>Metazoa</taxon>
        <taxon>Chordata</taxon>
        <taxon>Craniata</taxon>
        <taxon>Vertebrata</taxon>
        <taxon>Euteleostomi</taxon>
        <taxon>Actinopterygii</taxon>
        <taxon>Neopterygii</taxon>
        <taxon>Teleostei</taxon>
        <taxon>Ostariophysi</taxon>
        <taxon>Cypriniformes</taxon>
        <taxon>Cyprinidae</taxon>
        <taxon>Labeoninae</taxon>
        <taxon>Labeonini</taxon>
        <taxon>Cirrhinus</taxon>
    </lineage>
</organism>
<evidence type="ECO:0000256" key="8">
    <source>
        <dbReference type="ARBA" id="ARBA00023319"/>
    </source>
</evidence>
<evidence type="ECO:0000256" key="1">
    <source>
        <dbReference type="ARBA" id="ARBA00004167"/>
    </source>
</evidence>
<gene>
    <name evidence="10" type="ORF">M9458_019534</name>
</gene>
<dbReference type="Pfam" id="PF07686">
    <property type="entry name" value="V-set"/>
    <property type="match status" value="1"/>
</dbReference>
<dbReference type="GO" id="GO:0016020">
    <property type="term" value="C:membrane"/>
    <property type="evidence" value="ECO:0007669"/>
    <property type="project" value="UniProtKB-SubCell"/>
</dbReference>
<protein>
    <recommendedName>
        <fullName evidence="9">Immunoglobulin V-set domain-containing protein</fullName>
    </recommendedName>
</protein>
<keyword evidence="6" id="KW-1015">Disulfide bond</keyword>
<evidence type="ECO:0000259" key="9">
    <source>
        <dbReference type="Pfam" id="PF07686"/>
    </source>
</evidence>
<accession>A0ABD0QCB4</accession>
<evidence type="ECO:0000256" key="3">
    <source>
        <dbReference type="ARBA" id="ARBA00022729"/>
    </source>
</evidence>